<proteinExistence type="predicted"/>
<dbReference type="Proteomes" id="UP000809789">
    <property type="component" value="Unassembled WGS sequence"/>
</dbReference>
<accession>A0A8K0KYY4</accession>
<gene>
    <name evidence="1" type="ORF">KVT40_007095</name>
</gene>
<comment type="caution">
    <text evidence="1">The sequence shown here is derived from an EMBL/GenBank/DDBJ whole genome shotgun (WGS) entry which is preliminary data.</text>
</comment>
<dbReference type="OrthoDB" id="3942368at2759"/>
<dbReference type="EMBL" id="JAESVG020000008">
    <property type="protein sequence ID" value="KAG8625344.1"/>
    <property type="molecule type" value="Genomic_DNA"/>
</dbReference>
<evidence type="ECO:0000313" key="1">
    <source>
        <dbReference type="EMBL" id="KAG8625344.1"/>
    </source>
</evidence>
<name>A0A8K0KYY4_9PEZI</name>
<organism evidence="1 2">
    <name type="scientific">Elsinoe batatas</name>
    <dbReference type="NCBI Taxonomy" id="2601811"/>
    <lineage>
        <taxon>Eukaryota</taxon>
        <taxon>Fungi</taxon>
        <taxon>Dikarya</taxon>
        <taxon>Ascomycota</taxon>
        <taxon>Pezizomycotina</taxon>
        <taxon>Dothideomycetes</taxon>
        <taxon>Dothideomycetidae</taxon>
        <taxon>Myriangiales</taxon>
        <taxon>Elsinoaceae</taxon>
        <taxon>Elsinoe</taxon>
    </lineage>
</organism>
<protein>
    <submittedName>
        <fullName evidence="1">Uncharacterized protein</fullName>
    </submittedName>
</protein>
<keyword evidence="2" id="KW-1185">Reference proteome</keyword>
<evidence type="ECO:0000313" key="2">
    <source>
        <dbReference type="Proteomes" id="UP000809789"/>
    </source>
</evidence>
<dbReference type="AlphaFoldDB" id="A0A8K0KYY4"/>
<reference evidence="1" key="1">
    <citation type="submission" date="2021-07" db="EMBL/GenBank/DDBJ databases">
        <title>Elsinoe batatas strain:CRI-CJ2 Genome sequencing and assembly.</title>
        <authorList>
            <person name="Huang L."/>
        </authorList>
    </citation>
    <scope>NUCLEOTIDE SEQUENCE</scope>
    <source>
        <strain evidence="1">CRI-CJ2</strain>
    </source>
</reference>
<sequence length="648" mass="71389">MVSPPLDDLKVSGYSMIPIICTDGHVNQPMTSAIVTVWAQDTASVANDGDGSIRPLAVQLPLTPPSDNRWAASIQVEVTIDLPKPYPLKSTVQLIGTLRSGKTQLVLESAKQDICRPSIQPGKTSRLLFDKFSMTPPFGPHDQAVPFRAAGDFVWHLKNLTHPDKTKLDYGRSTRLELFWLSDTASAGPSWTDDEDTATKSDLQGCHSVSFLRLLIPSYFAIIKQGKLKPDRQQWWINHVASVLQALSLKYNTISGRSAFGVGCSGGTFDLDLFLDQKDKSPLVNSFDLCALIDLGFDLVVTAYDQPVTSCEWAFKAPFGKVVAGEPFGLSKNTTPAITPKGVNNPFFHGRNHAASYEHNKENQDPCAVRAWLEVKLPQRSTRMVVDLAWAAKKVSKSKNQATLATLSRNDFLKAQILPPRPLSDFANHDRSSAPGGQVFVETSFIGPTDQVSRRKTRLGVHDVGGLHVSKDADGRPRSIVLPTSLETTIASLIETGRNLDEPFMGFNDASLREHHVTRVLKSVYRWWMPEISHKNDYKVAPDVTKVSYTYTNMPVTGGLSGKLDINIHIYDSLPAAFEALVCELSRYESNVSKSCSALEKYGPGKHIGHVWLSASPFALVLVPAAHYPLEIISLAPEAQRSEHWMPL</sequence>